<dbReference type="GO" id="GO:0008584">
    <property type="term" value="P:male gonad development"/>
    <property type="evidence" value="ECO:0007669"/>
    <property type="project" value="TreeGrafter"/>
</dbReference>
<keyword evidence="7" id="KW-1185">Reference proteome</keyword>
<dbReference type="PROSITE" id="PS51257">
    <property type="entry name" value="PROKAR_LIPOPROTEIN"/>
    <property type="match status" value="1"/>
</dbReference>
<keyword evidence="4" id="KW-0732">Signal</keyword>
<dbReference type="Proteomes" id="UP000028761">
    <property type="component" value="Chromosome 3"/>
</dbReference>
<dbReference type="InterPro" id="IPR002870">
    <property type="entry name" value="Peptidase_M12B_N"/>
</dbReference>
<feature type="region of interest" description="Disordered" evidence="3">
    <location>
        <begin position="224"/>
        <end position="345"/>
    </location>
</feature>
<feature type="chain" id="PRO_5035230215" description="Peptidase M12B propeptide domain-containing protein" evidence="4">
    <location>
        <begin position="19"/>
        <end position="345"/>
    </location>
</feature>
<evidence type="ECO:0000256" key="2">
    <source>
        <dbReference type="ARBA" id="ARBA00023157"/>
    </source>
</evidence>
<accession>A0A8I5N897</accession>
<evidence type="ECO:0000256" key="4">
    <source>
        <dbReference type="SAM" id="SignalP"/>
    </source>
</evidence>
<keyword evidence="1" id="KW-0472">Membrane</keyword>
<dbReference type="PANTHER" id="PTHR11905:SF34">
    <property type="entry name" value="DISINTEGRIN AND METALLOPROTEINASE DOMAIN-CONTAINING PROTEIN 29"/>
    <property type="match status" value="1"/>
</dbReference>
<reference evidence="6" key="2">
    <citation type="submission" date="2025-08" db="UniProtKB">
        <authorList>
            <consortium name="Ensembl"/>
        </authorList>
    </citation>
    <scope>IDENTIFICATION</scope>
</reference>
<dbReference type="PANTHER" id="PTHR11905">
    <property type="entry name" value="ADAM A DISINTEGRIN AND METALLOPROTEASE DOMAIN"/>
    <property type="match status" value="1"/>
</dbReference>
<reference evidence="6" key="3">
    <citation type="submission" date="2025-09" db="UniProtKB">
        <authorList>
            <consortium name="Ensembl"/>
        </authorList>
    </citation>
    <scope>IDENTIFICATION</scope>
</reference>
<dbReference type="AlphaFoldDB" id="A0A8I5N897"/>
<keyword evidence="2" id="KW-1015">Disulfide bond</keyword>
<dbReference type="GO" id="GO:0009897">
    <property type="term" value="C:external side of plasma membrane"/>
    <property type="evidence" value="ECO:0007669"/>
    <property type="project" value="TreeGrafter"/>
</dbReference>
<dbReference type="Ensembl" id="ENSPANT00000083759.1">
    <property type="protein sequence ID" value="ENSPANP00000057355.1"/>
    <property type="gene ID" value="ENSPANG00000038055.1"/>
</dbReference>
<dbReference type="GO" id="GO:1990913">
    <property type="term" value="C:sperm head plasma membrane"/>
    <property type="evidence" value="ECO:0007669"/>
    <property type="project" value="TreeGrafter"/>
</dbReference>
<sequence>MKVLLLLHWLGVFLSCSGHIQVEHPQYHSPPDVVIPVRITGTARGMKPPGWLSYILPFGGQKHIIHIKVKKFLFSKHLPVFTYTDQGAILEDQPFVQNNCYYHGYVEGDPESLVSLSTCFGGFQGILQINDIAYEIKPLAFSTTFEHLVYKMDSQEKQFSTMRSGFMQNEITCRMEFEEIDNSTLKQSSYVGWWIHFRIIEMPIKKQQDVQTRSAKEEEKILHPPHELPSQSQPPVTSSQSQPPVTPSQRQPPVTSSQSQPPVTPSQSQPRVMPSQSQPPVMPSQRQPQLTPSQSQRPVTPSQSQPWVTPSQSQPHMTPSRSQSGKPKQSVPFPKSVSGKGTLKK</sequence>
<keyword evidence="1" id="KW-0812">Transmembrane</keyword>
<evidence type="ECO:0000259" key="5">
    <source>
        <dbReference type="Pfam" id="PF01562"/>
    </source>
</evidence>
<evidence type="ECO:0000313" key="6">
    <source>
        <dbReference type="Ensembl" id="ENSPANP00000057355.1"/>
    </source>
</evidence>
<name>A0A8I5N897_PAPAN</name>
<evidence type="ECO:0000313" key="7">
    <source>
        <dbReference type="Proteomes" id="UP000028761"/>
    </source>
</evidence>
<proteinExistence type="predicted"/>
<dbReference type="GeneTree" id="ENSGT00940000163394"/>
<organism evidence="6 7">
    <name type="scientific">Papio anubis</name>
    <name type="common">Olive baboon</name>
    <dbReference type="NCBI Taxonomy" id="9555"/>
    <lineage>
        <taxon>Eukaryota</taxon>
        <taxon>Metazoa</taxon>
        <taxon>Chordata</taxon>
        <taxon>Craniata</taxon>
        <taxon>Vertebrata</taxon>
        <taxon>Euteleostomi</taxon>
        <taxon>Mammalia</taxon>
        <taxon>Eutheria</taxon>
        <taxon>Euarchontoglires</taxon>
        <taxon>Primates</taxon>
        <taxon>Haplorrhini</taxon>
        <taxon>Catarrhini</taxon>
        <taxon>Cercopithecidae</taxon>
        <taxon>Cercopithecinae</taxon>
        <taxon>Papio</taxon>
    </lineage>
</organism>
<evidence type="ECO:0000256" key="1">
    <source>
        <dbReference type="ARBA" id="ARBA00022692"/>
    </source>
</evidence>
<feature type="signal peptide" evidence="4">
    <location>
        <begin position="1"/>
        <end position="18"/>
    </location>
</feature>
<protein>
    <recommendedName>
        <fullName evidence="5">Peptidase M12B propeptide domain-containing protein</fullName>
    </recommendedName>
</protein>
<feature type="compositionally biased region" description="Low complexity" evidence="3">
    <location>
        <begin position="229"/>
        <end position="289"/>
    </location>
</feature>
<dbReference type="Pfam" id="PF01562">
    <property type="entry name" value="Pep_M12B_propep"/>
    <property type="match status" value="1"/>
</dbReference>
<feature type="compositionally biased region" description="Polar residues" evidence="3">
    <location>
        <begin position="290"/>
        <end position="327"/>
    </location>
</feature>
<feature type="domain" description="Peptidase M12B propeptide" evidence="5">
    <location>
        <begin position="45"/>
        <end position="107"/>
    </location>
</feature>
<evidence type="ECO:0000256" key="3">
    <source>
        <dbReference type="SAM" id="MobiDB-lite"/>
    </source>
</evidence>
<reference evidence="6 7" key="1">
    <citation type="submission" date="2012-03" db="EMBL/GenBank/DDBJ databases">
        <title>Whole Genome Assembly of Papio anubis.</title>
        <authorList>
            <person name="Liu Y.L."/>
            <person name="Abraham K.A."/>
            <person name="Akbar H.A."/>
            <person name="Ali S.A."/>
            <person name="Anosike U.A."/>
            <person name="Aqrawi P.A."/>
            <person name="Arias F.A."/>
            <person name="Attaway T.A."/>
            <person name="Awwad R.A."/>
            <person name="Babu C.B."/>
            <person name="Bandaranaike D.B."/>
            <person name="Battles P.B."/>
            <person name="Bell A.B."/>
            <person name="Beltran B.B."/>
            <person name="Berhane-Mersha D.B."/>
            <person name="Bess C.B."/>
            <person name="Bickham C.B."/>
            <person name="Bolden T.B."/>
            <person name="Carter K.C."/>
            <person name="Chau D.C."/>
            <person name="Chavez A.C."/>
            <person name="Clerc-Blankenburg K.C."/>
            <person name="Coyle M.C."/>
            <person name="Dao M.D."/>
            <person name="Davila M.L.D."/>
            <person name="Davy-Carroll L.D."/>
            <person name="Denson S.D."/>
            <person name="Dinh H.D."/>
            <person name="Fernandez S.F."/>
            <person name="Fernando P.F."/>
            <person name="Forbes L.F."/>
            <person name="Francis C.F."/>
            <person name="Francisco L.F."/>
            <person name="Fu Q.F."/>
            <person name="Garcia-Iii R.G."/>
            <person name="Garrett T.G."/>
            <person name="Gross S.G."/>
            <person name="Gubbala S.G."/>
            <person name="Hirani K.H."/>
            <person name="Hogues M.H."/>
            <person name="Hollins B.H."/>
            <person name="Jackson L.J."/>
            <person name="Javaid M.J."/>
            <person name="Jhangiani S.J."/>
            <person name="Johnson A.J."/>
            <person name="Johnson B.J."/>
            <person name="Jones J.J."/>
            <person name="Joshi V.J."/>
            <person name="Kalu J.K."/>
            <person name="Khan N.K."/>
            <person name="Korchina V.K."/>
            <person name="Kovar C.K."/>
            <person name="Lago L.L."/>
            <person name="Lara F.L."/>
            <person name="Le T.-K.L."/>
            <person name="Lee S.L."/>
            <person name="Legall-Iii F.L."/>
            <person name="Lemon S.L."/>
            <person name="Liu J.L."/>
            <person name="Liu Y.-S.L."/>
            <person name="Liyanage D.L."/>
            <person name="Lopez J.L."/>
            <person name="Lorensuhewa L.L."/>
            <person name="Mata R.M."/>
            <person name="Mathew T.M."/>
            <person name="Mercado C.M."/>
            <person name="Mercado I.M."/>
            <person name="Morales K.M."/>
            <person name="Morgan M.M."/>
            <person name="Munidasa M.M."/>
            <person name="Ngo D.N."/>
            <person name="Nguyen L.N."/>
            <person name="Nguyen T.N."/>
            <person name="Nguyen N.N."/>
            <person name="Obregon M.O."/>
            <person name="Okwuonu G.O."/>
            <person name="Ongeri F.O."/>
            <person name="Onwere C.O."/>
            <person name="Osifeso I.O."/>
            <person name="Parra A.P."/>
            <person name="Patil S.P."/>
            <person name="Perez A.P."/>
            <person name="Perez Y.P."/>
            <person name="Pham C.P."/>
            <person name="Pu L.-L.P."/>
            <person name="Puazo M.P."/>
            <person name="Quiroz J.Q."/>
            <person name="Rouhana J.R."/>
            <person name="Ruiz M.R."/>
            <person name="Ruiz S.-J.R."/>
            <person name="Saada N.S."/>
            <person name="Santibanez J.S."/>
            <person name="Scheel M.S."/>
            <person name="Schneider B.S."/>
            <person name="Simmons D.S."/>
            <person name="Sisson I.S."/>
            <person name="Tang L.-Y.T."/>
            <person name="Thornton R.T."/>
            <person name="Tisius J.T."/>
            <person name="Toledanes G.T."/>
            <person name="Trejos Z.T."/>
            <person name="Usmani K.U."/>
            <person name="Varghese R.V."/>
            <person name="Vattathil S.V."/>
            <person name="Vee V.V."/>
            <person name="Walker D.W."/>
            <person name="Weissenberger G.W."/>
            <person name="White C.W."/>
            <person name="Williams A.W."/>
            <person name="Woodworth J.W."/>
            <person name="Wright R.W."/>
            <person name="Zhu Y.Z."/>
            <person name="Han Y.H."/>
            <person name="Newsham I.N."/>
            <person name="Nazareth L.N."/>
            <person name="Worley K.W."/>
            <person name="Muzny D.M."/>
            <person name="Rogers J.R."/>
            <person name="Gibbs R.G."/>
        </authorList>
    </citation>
    <scope>NUCLEOTIDE SEQUENCE [LARGE SCALE GENOMIC DNA]</scope>
</reference>